<evidence type="ECO:0000313" key="2">
    <source>
        <dbReference type="EMBL" id="SPE18268.1"/>
    </source>
</evidence>
<sequence length="252" mass="27811">MTVCTICGGVGLVRVMDGAGRWVSRPCECQVMEREAQRLAAAHIPERYRNCTLDAFDPSYPSADSSLKKALQMARQFAETYPVDTAGRGLLFVGTVGLGKTHLAVGVLQRLVRERGARGLFCDYRELLKNIQNSYNPQVNLTELGLLKPIFAAEVLVLDDLGAQKPNEWVWDTVALILNSRYNDKLSTIITTNYADLPAGGGAKTDAERAAREPTLGDRIGDRMRSRLAEMCVRVEMRGGDFRQSVGRARFG</sequence>
<accession>A0A2N9L4P5</accession>
<dbReference type="EMBL" id="OKRB01000057">
    <property type="protein sequence ID" value="SPE18268.1"/>
    <property type="molecule type" value="Genomic_DNA"/>
</dbReference>
<reference evidence="3" key="1">
    <citation type="submission" date="2018-02" db="EMBL/GenBank/DDBJ databases">
        <authorList>
            <person name="Hausmann B."/>
        </authorList>
    </citation>
    <scope>NUCLEOTIDE SEQUENCE [LARGE SCALE GENOMIC DNA]</scope>
    <source>
        <strain evidence="3">Peat soil MAG SbA5</strain>
    </source>
</reference>
<dbReference type="GO" id="GO:0006260">
    <property type="term" value="P:DNA replication"/>
    <property type="evidence" value="ECO:0007669"/>
    <property type="project" value="TreeGrafter"/>
</dbReference>
<dbReference type="InterPro" id="IPR027417">
    <property type="entry name" value="P-loop_NTPase"/>
</dbReference>
<dbReference type="PANTHER" id="PTHR30050">
    <property type="entry name" value="CHROMOSOMAL REPLICATION INITIATOR PROTEIN DNAA"/>
    <property type="match status" value="1"/>
</dbReference>
<dbReference type="Pfam" id="PF01695">
    <property type="entry name" value="IstB_IS21"/>
    <property type="match status" value="1"/>
</dbReference>
<dbReference type="Proteomes" id="UP000239735">
    <property type="component" value="Unassembled WGS sequence"/>
</dbReference>
<dbReference type="Gene3D" id="3.40.50.300">
    <property type="entry name" value="P-loop containing nucleotide triphosphate hydrolases"/>
    <property type="match status" value="1"/>
</dbReference>
<dbReference type="PANTHER" id="PTHR30050:SF4">
    <property type="entry name" value="ATP-BINDING PROTEIN RV3427C IN INSERTION SEQUENCE-RELATED"/>
    <property type="match status" value="1"/>
</dbReference>
<evidence type="ECO:0000313" key="3">
    <source>
        <dbReference type="Proteomes" id="UP000239735"/>
    </source>
</evidence>
<proteinExistence type="predicted"/>
<dbReference type="InterPro" id="IPR002611">
    <property type="entry name" value="IstB_ATP-bd"/>
</dbReference>
<name>A0A2N9L4P5_9BACT</name>
<dbReference type="AlphaFoldDB" id="A0A2N9L4P5"/>
<organism evidence="2 3">
    <name type="scientific">Candidatus Sulfuritelmatomonas gaucii</name>
    <dbReference type="NCBI Taxonomy" id="2043161"/>
    <lineage>
        <taxon>Bacteria</taxon>
        <taxon>Pseudomonadati</taxon>
        <taxon>Acidobacteriota</taxon>
        <taxon>Terriglobia</taxon>
        <taxon>Terriglobales</taxon>
        <taxon>Acidobacteriaceae</taxon>
        <taxon>Candidatus Sulfuritelmatomonas</taxon>
    </lineage>
</organism>
<dbReference type="SUPFAM" id="SSF52540">
    <property type="entry name" value="P-loop containing nucleoside triphosphate hydrolases"/>
    <property type="match status" value="1"/>
</dbReference>
<protein>
    <submittedName>
        <fullName evidence="2">Primosomal protein dnaI</fullName>
    </submittedName>
</protein>
<evidence type="ECO:0000259" key="1">
    <source>
        <dbReference type="Pfam" id="PF01695"/>
    </source>
</evidence>
<gene>
    <name evidence="2" type="primary">dnaI</name>
    <name evidence="2" type="ORF">SBA5_150002</name>
</gene>
<dbReference type="OrthoDB" id="9776217at2"/>
<feature type="domain" description="IstB-like ATP-binding" evidence="1">
    <location>
        <begin position="88"/>
        <end position="194"/>
    </location>
</feature>
<dbReference type="GO" id="GO:0005524">
    <property type="term" value="F:ATP binding"/>
    <property type="evidence" value="ECO:0007669"/>
    <property type="project" value="InterPro"/>
</dbReference>